<dbReference type="SMART" id="SM00233">
    <property type="entry name" value="PH"/>
    <property type="match status" value="1"/>
</dbReference>
<dbReference type="SUPFAM" id="SSF50729">
    <property type="entry name" value="PH domain-like"/>
    <property type="match status" value="1"/>
</dbReference>
<dbReference type="EMBL" id="BLZH01000001">
    <property type="protein sequence ID" value="GFP52101.1"/>
    <property type="molecule type" value="Genomic_DNA"/>
</dbReference>
<dbReference type="PANTHER" id="PTHR37283">
    <property type="entry name" value="PH DOMAIN-CONTAINING PROTEIN YHR131C"/>
    <property type="match status" value="1"/>
</dbReference>
<feature type="compositionally biased region" description="Basic residues" evidence="1">
    <location>
        <begin position="281"/>
        <end position="290"/>
    </location>
</feature>
<comment type="caution">
    <text evidence="3">The sequence shown here is derived from an EMBL/GenBank/DDBJ whole genome shotgun (WGS) entry which is preliminary data.</text>
</comment>
<dbReference type="Gene3D" id="2.30.29.30">
    <property type="entry name" value="Pleckstrin-homology domain (PH domain)/Phosphotyrosine-binding domain (PTB)"/>
    <property type="match status" value="1"/>
</dbReference>
<feature type="compositionally biased region" description="Basic and acidic residues" evidence="1">
    <location>
        <begin position="304"/>
        <end position="325"/>
    </location>
</feature>
<dbReference type="InterPro" id="IPR011993">
    <property type="entry name" value="PH-like_dom_sf"/>
</dbReference>
<proteinExistence type="predicted"/>
<evidence type="ECO:0000256" key="1">
    <source>
        <dbReference type="SAM" id="MobiDB-lite"/>
    </source>
</evidence>
<organism evidence="3 4">
    <name type="scientific">Trichoderma asperellum</name>
    <name type="common">Filamentous fungus</name>
    <dbReference type="NCBI Taxonomy" id="101201"/>
    <lineage>
        <taxon>Eukaryota</taxon>
        <taxon>Fungi</taxon>
        <taxon>Dikarya</taxon>
        <taxon>Ascomycota</taxon>
        <taxon>Pezizomycotina</taxon>
        <taxon>Sordariomycetes</taxon>
        <taxon>Hypocreomycetidae</taxon>
        <taxon>Hypocreales</taxon>
        <taxon>Hypocreaceae</taxon>
        <taxon>Trichoderma</taxon>
    </lineage>
</organism>
<dbReference type="PANTHER" id="PTHR37283:SF1">
    <property type="entry name" value="PH DOMAIN-CONTAINING PROTEIN YHR131C"/>
    <property type="match status" value="1"/>
</dbReference>
<evidence type="ECO:0000313" key="3">
    <source>
        <dbReference type="EMBL" id="GFP52101.1"/>
    </source>
</evidence>
<dbReference type="OrthoDB" id="5865767at2759"/>
<evidence type="ECO:0000259" key="2">
    <source>
        <dbReference type="SMART" id="SM00233"/>
    </source>
</evidence>
<gene>
    <name evidence="3" type="ORF">TASIC1_0001025300</name>
</gene>
<feature type="compositionally biased region" description="Pro residues" evidence="1">
    <location>
        <begin position="573"/>
        <end position="585"/>
    </location>
</feature>
<dbReference type="AlphaFoldDB" id="A0A6V8QHX8"/>
<feature type="region of interest" description="Disordered" evidence="1">
    <location>
        <begin position="281"/>
        <end position="329"/>
    </location>
</feature>
<feature type="domain" description="PH" evidence="2">
    <location>
        <begin position="378"/>
        <end position="504"/>
    </location>
</feature>
<feature type="region of interest" description="Disordered" evidence="1">
    <location>
        <begin position="536"/>
        <end position="626"/>
    </location>
</feature>
<sequence length="706" mass="79837">MFQRAVGWPAPCVRLFRARLPKASQLDLVKSDALYRRGAASVARLWVPIEFKPSAHAHPHRAGPTPSTTQKPLALTYMKANVCRVRRCVVAAHSPAPPTSLLYPYYPPDGFHFKPCLATRTFPQPQHSTSRVSATLEPASHKLSEPSWNRQRLRYVRALLQPRDLRIELPIEGLIATNKRAAVQGSSSVLRPRPRLYCFSLHFTVHPPTVLFSRPRFPLSSGYLRFLIFPRVHHAPGRVVMNPAPVASEHLVLPGAYKPGPSPWTAVARPEKMDFHRSSLRRRIGGRRPSHPPPYEDADITSMPDERGGERGGESNDKVEEKDSLPAKSSWLNRFKSRGKELKMARPADGLDDESTSGLGTMGRCLSYDDLPSYSSSIAIEGVFHMKHEIENTTKRAEDRQWHTVFVSLNGTALSIYGTKKDWSWGKSRDGPSICPDNPPWIRKAKLEKTYSLLHADAGIAADYKKRRYVIRVRVETDQFLLSCIELSTFVKWLECLFAAIDVAAPIDERDFPRDMSIPRIQRIRWYRTHTGEIYPSTQPEIHQDPPPDAEGSGTHDALDAHDDASERRPSSPQLPTPTPAPSRPHPTEEAQSSEALGPHPRIDPRNDPFHPLSTTSDPNPSIDPHTGKWFPEHQWTSAHDLLYAKLCYSNLLFRSPRKSNYIISKGKQWFVDWGTGRMVRVLPPAYGEVDFFGPWQVIHTENRRI</sequence>
<protein>
    <submittedName>
        <fullName evidence="3">Spectrin beta chain</fullName>
    </submittedName>
</protein>
<accession>A0A6V8QHX8</accession>
<dbReference type="Proteomes" id="UP000517252">
    <property type="component" value="Unassembled WGS sequence"/>
</dbReference>
<dbReference type="InterPro" id="IPR001849">
    <property type="entry name" value="PH_domain"/>
</dbReference>
<reference evidence="3 4" key="1">
    <citation type="submission" date="2020-07" db="EMBL/GenBank/DDBJ databases">
        <title>Trichoderma asperellum IC-1 whole genome shotgun sequence.</title>
        <authorList>
            <person name="Kanamasa S."/>
            <person name="Takahashi H."/>
        </authorList>
    </citation>
    <scope>NUCLEOTIDE SEQUENCE [LARGE SCALE GENOMIC DNA]</scope>
    <source>
        <strain evidence="3 4">IC-1</strain>
    </source>
</reference>
<feature type="compositionally biased region" description="Basic and acidic residues" evidence="1">
    <location>
        <begin position="557"/>
        <end position="570"/>
    </location>
</feature>
<evidence type="ECO:0000313" key="4">
    <source>
        <dbReference type="Proteomes" id="UP000517252"/>
    </source>
</evidence>
<name>A0A6V8QHX8_TRIAP</name>